<name>A0A4R9FSK6_9LEPT</name>
<evidence type="ECO:0000259" key="2">
    <source>
        <dbReference type="Pfam" id="PF09346"/>
    </source>
</evidence>
<keyword evidence="1" id="KW-0472">Membrane</keyword>
<protein>
    <recommendedName>
        <fullName evidence="2">Knr4/Smi1-like domain-containing protein</fullName>
    </recommendedName>
</protein>
<comment type="caution">
    <text evidence="3">The sequence shown here is derived from an EMBL/GenBank/DDBJ whole genome shotgun (WGS) entry which is preliminary data.</text>
</comment>
<reference evidence="3" key="1">
    <citation type="journal article" date="2019" name="PLoS Negl. Trop. Dis.">
        <title>Revisiting the worldwide diversity of Leptospira species in the environment.</title>
        <authorList>
            <person name="Vincent A.T."/>
            <person name="Schiettekatte O."/>
            <person name="Bourhy P."/>
            <person name="Veyrier F.J."/>
            <person name="Picardeau M."/>
        </authorList>
    </citation>
    <scope>NUCLEOTIDE SEQUENCE [LARGE SCALE GENOMIC DNA]</scope>
    <source>
        <strain evidence="3">SSS9</strain>
    </source>
</reference>
<dbReference type="Proteomes" id="UP000297453">
    <property type="component" value="Unassembled WGS sequence"/>
</dbReference>
<dbReference type="RefSeq" id="WP_135588826.1">
    <property type="nucleotide sequence ID" value="NZ_RQEP01000018.1"/>
</dbReference>
<dbReference type="InterPro" id="IPR037883">
    <property type="entry name" value="Knr4/Smi1-like_sf"/>
</dbReference>
<dbReference type="AlphaFoldDB" id="A0A4R9FSK6"/>
<evidence type="ECO:0000313" key="3">
    <source>
        <dbReference type="EMBL" id="TGK00887.1"/>
    </source>
</evidence>
<dbReference type="Pfam" id="PF09346">
    <property type="entry name" value="SMI1_KNR4"/>
    <property type="match status" value="1"/>
</dbReference>
<accession>A0A4R9FSK6</accession>
<dbReference type="SUPFAM" id="SSF160631">
    <property type="entry name" value="SMI1/KNR4-like"/>
    <property type="match status" value="1"/>
</dbReference>
<evidence type="ECO:0000256" key="1">
    <source>
        <dbReference type="SAM" id="Phobius"/>
    </source>
</evidence>
<keyword evidence="1" id="KW-0812">Transmembrane</keyword>
<keyword evidence="1" id="KW-1133">Transmembrane helix</keyword>
<evidence type="ECO:0000313" key="4">
    <source>
        <dbReference type="Proteomes" id="UP000297453"/>
    </source>
</evidence>
<organism evidence="3 4">
    <name type="scientific">Leptospira semungkisensis</name>
    <dbReference type="NCBI Taxonomy" id="2484985"/>
    <lineage>
        <taxon>Bacteria</taxon>
        <taxon>Pseudomonadati</taxon>
        <taxon>Spirochaetota</taxon>
        <taxon>Spirochaetia</taxon>
        <taxon>Leptospirales</taxon>
        <taxon>Leptospiraceae</taxon>
        <taxon>Leptospira</taxon>
    </lineage>
</organism>
<feature type="transmembrane region" description="Helical" evidence="1">
    <location>
        <begin position="220"/>
        <end position="240"/>
    </location>
</feature>
<feature type="domain" description="Knr4/Smi1-like" evidence="2">
    <location>
        <begin position="31"/>
        <end position="145"/>
    </location>
</feature>
<dbReference type="InterPro" id="IPR018958">
    <property type="entry name" value="Knr4/Smi1-like_dom"/>
</dbReference>
<sequence length="245" mass="29024">MLKKLLQQLYELTWKTTGNTNELLNPGSQTISKKFPSQLQKLYSIADGQNEEFPSLFLYYSFMPFADAIRDKEMMDELAIQEKWDEMAEKEGLEDPWWDKDWYPFGLNSVGDLLVLDKKTGKVLEFIHDSPEREEQAESLETYLENLIQGLESEELYFDPELGIRDLKAEERTQLAIDASIEARRKNRWRIDWANINWKQFWFEVLTWERPEGFGFYGRIIQAFTFAVGVALIFLFKWLYAHFKG</sequence>
<dbReference type="OrthoDB" id="329557at2"/>
<keyword evidence="4" id="KW-1185">Reference proteome</keyword>
<dbReference type="EMBL" id="RQEP01000018">
    <property type="protein sequence ID" value="TGK00887.1"/>
    <property type="molecule type" value="Genomic_DNA"/>
</dbReference>
<proteinExistence type="predicted"/>
<gene>
    <name evidence="3" type="ORF">EHO59_13275</name>
</gene>